<reference evidence="1" key="1">
    <citation type="submission" date="2015-01" db="EMBL/GenBank/DDBJ databases">
        <authorList>
            <person name="Aslett M.A."/>
            <person name="De Silva N."/>
        </authorList>
    </citation>
    <scope>NUCLEOTIDE SEQUENCE</scope>
    <source>
        <strain evidence="1">UMC4404</strain>
    </source>
</reference>
<organism evidence="2 3">
    <name type="scientific">Paraclostridium sordellii</name>
    <name type="common">Clostridium sordellii</name>
    <dbReference type="NCBI Taxonomy" id="1505"/>
    <lineage>
        <taxon>Bacteria</taxon>
        <taxon>Bacillati</taxon>
        <taxon>Bacillota</taxon>
        <taxon>Clostridia</taxon>
        <taxon>Peptostreptococcales</taxon>
        <taxon>Peptostreptococcaceae</taxon>
        <taxon>Paraclostridium</taxon>
    </lineage>
</organism>
<sequence>MGNNNETLVEPLLKNGNVYKLKCEKCKSVSVQITDNDSPDCTCLECGGVCSALKLK</sequence>
<evidence type="ECO:0000313" key="1">
    <source>
        <dbReference type="EMBL" id="CEO33841.1"/>
    </source>
</evidence>
<dbReference type="PATRIC" id="fig|1505.7.peg.2062"/>
<gene>
    <name evidence="2" type="ORF">R28058_17911</name>
    <name evidence="1" type="ORF">UMC4404_18211</name>
</gene>
<evidence type="ECO:0000313" key="3">
    <source>
        <dbReference type="Proteomes" id="UP000049127"/>
    </source>
</evidence>
<dbReference type="Proteomes" id="UP000049685">
    <property type="component" value="Unassembled WGS sequence"/>
</dbReference>
<dbReference type="eggNOG" id="ENOG5030G1K">
    <property type="taxonomic scope" value="Bacteria"/>
</dbReference>
<dbReference type="RefSeq" id="WP_021127920.1">
    <property type="nucleotide sequence ID" value="NZ_BDJI01000002.1"/>
</dbReference>
<dbReference type="EMBL" id="CDNY01000003">
    <property type="protein sequence ID" value="CEO33841.1"/>
    <property type="molecule type" value="Genomic_DNA"/>
</dbReference>
<protein>
    <submittedName>
        <fullName evidence="2">Uncharacterized protein</fullName>
    </submittedName>
</protein>
<name>A0A0A8VY79_PARSO</name>
<dbReference type="Proteomes" id="UP000049127">
    <property type="component" value="Unassembled WGS sequence"/>
</dbReference>
<dbReference type="AlphaFoldDB" id="A0A0A8VY79"/>
<evidence type="ECO:0000313" key="4">
    <source>
        <dbReference type="Proteomes" id="UP000049685"/>
    </source>
</evidence>
<reference evidence="3 4" key="2">
    <citation type="submission" date="2015-01" db="EMBL/GenBank/DDBJ databases">
        <authorList>
            <person name="Aslett A.Martin."/>
            <person name="De Silva Nishadi"/>
        </authorList>
    </citation>
    <scope>NUCLEOTIDE SEQUENCE [LARGE SCALE GENOMIC DNA]</scope>
    <source>
        <strain evidence="2 3">R28058</strain>
        <strain evidence="4">UMC4404</strain>
    </source>
</reference>
<evidence type="ECO:0000313" key="2">
    <source>
        <dbReference type="EMBL" id="CEQ04058.1"/>
    </source>
</evidence>
<proteinExistence type="predicted"/>
<dbReference type="OrthoDB" id="1756882at2"/>
<accession>A0A0A8VY79</accession>
<dbReference type="EMBL" id="CEKZ01000003">
    <property type="protein sequence ID" value="CEQ04058.1"/>
    <property type="molecule type" value="Genomic_DNA"/>
</dbReference>